<evidence type="ECO:0000256" key="7">
    <source>
        <dbReference type="SAM" id="Phobius"/>
    </source>
</evidence>
<evidence type="ECO:0000256" key="5">
    <source>
        <dbReference type="ARBA" id="ARBA00022989"/>
    </source>
</evidence>
<keyword evidence="4 7" id="KW-0812">Transmembrane</keyword>
<keyword evidence="5 7" id="KW-1133">Transmembrane helix</keyword>
<feature type="transmembrane region" description="Helical" evidence="7">
    <location>
        <begin position="124"/>
        <end position="143"/>
    </location>
</feature>
<dbReference type="Proteomes" id="UP000516404">
    <property type="component" value="Chromosome"/>
</dbReference>
<feature type="transmembrane region" description="Helical" evidence="7">
    <location>
        <begin position="222"/>
        <end position="242"/>
    </location>
</feature>
<feature type="transmembrane region" description="Helical" evidence="7">
    <location>
        <begin position="285"/>
        <end position="305"/>
    </location>
</feature>
<keyword evidence="2" id="KW-0813">Transport</keyword>
<evidence type="ECO:0000256" key="2">
    <source>
        <dbReference type="ARBA" id="ARBA00022448"/>
    </source>
</evidence>
<feature type="transmembrane region" description="Helical" evidence="7">
    <location>
        <begin position="99"/>
        <end position="118"/>
    </location>
</feature>
<dbReference type="PANTHER" id="PTHR36838">
    <property type="entry name" value="AUXIN EFFLUX CARRIER FAMILY PROTEIN"/>
    <property type="match status" value="1"/>
</dbReference>
<evidence type="ECO:0000313" key="8">
    <source>
        <dbReference type="EMBL" id="QNV37994.1"/>
    </source>
</evidence>
<proteinExistence type="predicted"/>
<sequence length="307" mass="33030">MLGILEGFAIIGVVIAIGYLVARINILPENAGFTLNRFAFFVAMPALMYTTLAHADLSIVFSSRLPVAAWSFIIVAALYVLIFGVILRRGLGRTTMGAVSSALLNANNMGVPVAVYIFGDAAQVAPILLFQIIFVTPALLAIMDVIANGKLRVKDVLTQPFRNPLVIGSILGIVANATGFHTPNIFEQPMEIVGGAGIPLVLVSFGMSLRGSKPLTVADQRLETLVATSFKVALMPLAAYLLSNFVFHLDEKDLIAAVMLGALPTAQNAYNYASRYQQSMILTRDIVLLTTCTSLPAMLVISWLLRM</sequence>
<keyword evidence="6 7" id="KW-0472">Membrane</keyword>
<evidence type="ECO:0000256" key="1">
    <source>
        <dbReference type="ARBA" id="ARBA00004141"/>
    </source>
</evidence>
<feature type="transmembrane region" description="Helical" evidence="7">
    <location>
        <begin position="192"/>
        <end position="210"/>
    </location>
</feature>
<dbReference type="GO" id="GO:0055085">
    <property type="term" value="P:transmembrane transport"/>
    <property type="evidence" value="ECO:0007669"/>
    <property type="project" value="InterPro"/>
</dbReference>
<comment type="subcellular location">
    <subcellularLocation>
        <location evidence="1">Membrane</location>
        <topology evidence="1">Multi-pass membrane protein</topology>
    </subcellularLocation>
</comment>
<keyword evidence="3" id="KW-1003">Cell membrane</keyword>
<dbReference type="EMBL" id="CP061539">
    <property type="protein sequence ID" value="QNV37994.1"/>
    <property type="molecule type" value="Genomic_DNA"/>
</dbReference>
<feature type="transmembrane region" description="Helical" evidence="7">
    <location>
        <begin position="38"/>
        <end position="61"/>
    </location>
</feature>
<feature type="transmembrane region" description="Helical" evidence="7">
    <location>
        <begin position="6"/>
        <end position="26"/>
    </location>
</feature>
<keyword evidence="9" id="KW-1185">Reference proteome</keyword>
<accession>A0A7H2BE98</accession>
<organism evidence="8 9">
    <name type="scientific">Rothia terrae</name>
    <dbReference type="NCBI Taxonomy" id="396015"/>
    <lineage>
        <taxon>Bacteria</taxon>
        <taxon>Bacillati</taxon>
        <taxon>Actinomycetota</taxon>
        <taxon>Actinomycetes</taxon>
        <taxon>Micrococcales</taxon>
        <taxon>Micrococcaceae</taxon>
        <taxon>Rothia</taxon>
    </lineage>
</organism>
<reference evidence="8 9" key="1">
    <citation type="submission" date="2020-09" db="EMBL/GenBank/DDBJ databases">
        <title>Investigation of environmental microbes.</title>
        <authorList>
            <person name="Ou Y."/>
            <person name="Kang Q."/>
        </authorList>
    </citation>
    <scope>NUCLEOTIDE SEQUENCE [LARGE SCALE GENOMIC DNA]</scope>
    <source>
        <strain evidence="8 9">KJZ-14</strain>
    </source>
</reference>
<feature type="transmembrane region" description="Helical" evidence="7">
    <location>
        <begin position="67"/>
        <end position="87"/>
    </location>
</feature>
<dbReference type="PANTHER" id="PTHR36838:SF3">
    <property type="entry name" value="TRANSPORTER AUXIN EFFLUX CARRIER EC FAMILY"/>
    <property type="match status" value="1"/>
</dbReference>
<evidence type="ECO:0000256" key="3">
    <source>
        <dbReference type="ARBA" id="ARBA00022475"/>
    </source>
</evidence>
<dbReference type="RefSeq" id="WP_190724779.1">
    <property type="nucleotide sequence ID" value="NZ_CP061539.1"/>
</dbReference>
<evidence type="ECO:0000256" key="4">
    <source>
        <dbReference type="ARBA" id="ARBA00022692"/>
    </source>
</evidence>
<dbReference type="InterPro" id="IPR004776">
    <property type="entry name" value="Mem_transp_PIN-like"/>
</dbReference>
<gene>
    <name evidence="8" type="ORF">IDM49_01455</name>
</gene>
<evidence type="ECO:0000313" key="9">
    <source>
        <dbReference type="Proteomes" id="UP000516404"/>
    </source>
</evidence>
<protein>
    <submittedName>
        <fullName evidence="8">AEC family transporter</fullName>
    </submittedName>
</protein>
<evidence type="ECO:0000256" key="6">
    <source>
        <dbReference type="ARBA" id="ARBA00023136"/>
    </source>
</evidence>
<dbReference type="KEGG" id="rter:IDM49_01455"/>
<dbReference type="AlphaFoldDB" id="A0A7H2BE98"/>
<dbReference type="Pfam" id="PF03547">
    <property type="entry name" value="Mem_trans"/>
    <property type="match status" value="1"/>
</dbReference>
<feature type="transmembrane region" description="Helical" evidence="7">
    <location>
        <begin position="164"/>
        <end position="186"/>
    </location>
</feature>
<dbReference type="GO" id="GO:0016020">
    <property type="term" value="C:membrane"/>
    <property type="evidence" value="ECO:0007669"/>
    <property type="project" value="UniProtKB-SubCell"/>
</dbReference>
<dbReference type="GeneID" id="96622888"/>
<name>A0A7H2BE98_9MICC</name>